<organism evidence="8">
    <name type="scientific">Oxalobacter aliiformigenes</name>
    <dbReference type="NCBI Taxonomy" id="2946593"/>
    <lineage>
        <taxon>Bacteria</taxon>
        <taxon>Pseudomonadati</taxon>
        <taxon>Pseudomonadota</taxon>
        <taxon>Betaproteobacteria</taxon>
        <taxon>Burkholderiales</taxon>
        <taxon>Oxalobacteraceae</taxon>
        <taxon>Oxalobacter</taxon>
    </lineage>
</organism>
<sequence>MGVVIIKAAVSVFICCLIYLFFNIGTGAPFYSAIAAVICVQPEIRSTFRIGLNRTVGTLIGGFTGMGVLFLIRGISLESRPVWANLLISACIIPLMYLAEIVKKKPGFPLASASDSKHPLAIAPFKFFIEFMRKNALTNITCIAFLSVTITHGNDVSISGFAINRMIDTLIGVFVSFFINIIPLKPHDSLKENAENPTGATCGCHRCHHSPAPPPARDPRSRYIHRSILSRKTIDIKKEETGLPKSPFRTDGTGKPDHSG</sequence>
<feature type="transmembrane region" description="Helical" evidence="6">
    <location>
        <begin position="82"/>
        <end position="99"/>
    </location>
</feature>
<comment type="subcellular location">
    <subcellularLocation>
        <location evidence="1">Membrane</location>
        <topology evidence="1">Multi-pass membrane protein</topology>
    </subcellularLocation>
</comment>
<accession>A0A9E9NUW2</accession>
<feature type="transmembrane region" description="Helical" evidence="6">
    <location>
        <begin position="56"/>
        <end position="76"/>
    </location>
</feature>
<reference evidence="8" key="1">
    <citation type="journal article" date="2022" name="Front. Microbiol.">
        <title>New perspectives on an old grouping: The genomic and phenotypic variability of Oxalobacter formigenes and the implications for calcium oxalate stone prevention.</title>
        <authorList>
            <person name="Chmiel J.A."/>
            <person name="Carr C."/>
            <person name="Stuivenberg G.A."/>
            <person name="Venema R."/>
            <person name="Chanyi R.M."/>
            <person name="Al K.F."/>
            <person name="Giguere D."/>
            <person name="Say H."/>
            <person name="Akouris P.P."/>
            <person name="Dominguez Romero S.A."/>
            <person name="Kwong A."/>
            <person name="Tai V."/>
            <person name="Koval S.F."/>
            <person name="Razvi H."/>
            <person name="Bjazevic J."/>
            <person name="Burton J.P."/>
        </authorList>
    </citation>
    <scope>NUCLEOTIDE SEQUENCE</scope>
    <source>
        <strain evidence="8">OxK</strain>
    </source>
</reference>
<keyword evidence="2 6" id="KW-0812">Transmembrane</keyword>
<protein>
    <submittedName>
        <fullName evidence="8">FUSC family protein</fullName>
    </submittedName>
</protein>
<feature type="region of interest" description="Disordered" evidence="5">
    <location>
        <begin position="231"/>
        <end position="260"/>
    </location>
</feature>
<evidence type="ECO:0000256" key="1">
    <source>
        <dbReference type="ARBA" id="ARBA00004141"/>
    </source>
</evidence>
<keyword evidence="4 6" id="KW-0472">Membrane</keyword>
<dbReference type="Pfam" id="PF13515">
    <property type="entry name" value="FUSC_2"/>
    <property type="match status" value="1"/>
</dbReference>
<evidence type="ECO:0000256" key="2">
    <source>
        <dbReference type="ARBA" id="ARBA00022692"/>
    </source>
</evidence>
<evidence type="ECO:0000313" key="8">
    <source>
        <dbReference type="EMBL" id="WAV91997.1"/>
    </source>
</evidence>
<dbReference type="InterPro" id="IPR049453">
    <property type="entry name" value="Memb_transporter_dom"/>
</dbReference>
<dbReference type="AlphaFoldDB" id="A0A9E9NUW2"/>
<evidence type="ECO:0000256" key="3">
    <source>
        <dbReference type="ARBA" id="ARBA00022989"/>
    </source>
</evidence>
<feature type="transmembrane region" description="Helical" evidence="6">
    <location>
        <begin position="166"/>
        <end position="184"/>
    </location>
</feature>
<dbReference type="GO" id="GO:0016020">
    <property type="term" value="C:membrane"/>
    <property type="evidence" value="ECO:0007669"/>
    <property type="project" value="UniProtKB-SubCell"/>
</dbReference>
<keyword evidence="3 6" id="KW-1133">Transmembrane helix</keyword>
<dbReference type="EMBL" id="CP098251">
    <property type="protein sequence ID" value="WAV91997.1"/>
    <property type="molecule type" value="Genomic_DNA"/>
</dbReference>
<dbReference type="RefSeq" id="WP_269316291.1">
    <property type="nucleotide sequence ID" value="NZ_CP098251.1"/>
</dbReference>
<evidence type="ECO:0000256" key="5">
    <source>
        <dbReference type="SAM" id="MobiDB-lite"/>
    </source>
</evidence>
<evidence type="ECO:0000256" key="6">
    <source>
        <dbReference type="SAM" id="Phobius"/>
    </source>
</evidence>
<evidence type="ECO:0000256" key="4">
    <source>
        <dbReference type="ARBA" id="ARBA00023136"/>
    </source>
</evidence>
<feature type="domain" description="Integral membrane bound transporter" evidence="7">
    <location>
        <begin position="15"/>
        <end position="76"/>
    </location>
</feature>
<dbReference type="Proteomes" id="UP001164819">
    <property type="component" value="Chromosome"/>
</dbReference>
<evidence type="ECO:0000259" key="7">
    <source>
        <dbReference type="Pfam" id="PF13515"/>
    </source>
</evidence>
<feature type="compositionally biased region" description="Basic and acidic residues" evidence="5">
    <location>
        <begin position="232"/>
        <end position="242"/>
    </location>
</feature>
<proteinExistence type="predicted"/>
<name>A0A9E9NUW2_9BURK</name>
<gene>
    <name evidence="8" type="ORF">NB646_04570</name>
</gene>